<proteinExistence type="predicted"/>
<comment type="caution">
    <text evidence="1">The sequence shown here is derived from an EMBL/GenBank/DDBJ whole genome shotgun (WGS) entry which is preliminary data.</text>
</comment>
<sequence>MLYTADTDEATDALGALVLECQAGSGLAKVDKVIVDKNERSAIAKLVVDDSYPTVELNPGPEKSSLDAITSSDVSGWGYRFQISTDAPAFDLFSNTGILKFKIGGSSIQSGIKAGLDKITEFQTACSKPLDRPKASK</sequence>
<reference evidence="1 2" key="1">
    <citation type="submission" date="2016-02" db="EMBL/GenBank/DDBJ databases">
        <title>Draft genome sequence of the strain BR 10247T Bradyrhizobium neotropicale isolated from nodules of Centrolobium paraense.</title>
        <authorList>
            <person name="Simoes-Araujo J.L."/>
            <person name="Barauna A.C."/>
            <person name="Silva K."/>
            <person name="Zilli J.E."/>
        </authorList>
    </citation>
    <scope>NUCLEOTIDE SEQUENCE [LARGE SCALE GENOMIC DNA]</scope>
    <source>
        <strain evidence="1 2">BR 10247</strain>
    </source>
</reference>
<evidence type="ECO:0000313" key="1">
    <source>
        <dbReference type="EMBL" id="OAF19079.1"/>
    </source>
</evidence>
<organism evidence="1 2">
    <name type="scientific">Bradyrhizobium neotropicale</name>
    <dbReference type="NCBI Taxonomy" id="1497615"/>
    <lineage>
        <taxon>Bacteria</taxon>
        <taxon>Pseudomonadati</taxon>
        <taxon>Pseudomonadota</taxon>
        <taxon>Alphaproteobacteria</taxon>
        <taxon>Hyphomicrobiales</taxon>
        <taxon>Nitrobacteraceae</taxon>
        <taxon>Bradyrhizobium</taxon>
    </lineage>
</organism>
<protein>
    <submittedName>
        <fullName evidence="1">Uncharacterized protein</fullName>
    </submittedName>
</protein>
<evidence type="ECO:0000313" key="2">
    <source>
        <dbReference type="Proteomes" id="UP000077173"/>
    </source>
</evidence>
<accession>A0A176ZEV8</accession>
<keyword evidence="2" id="KW-1185">Reference proteome</keyword>
<gene>
    <name evidence="1" type="ORF">AXW67_39440</name>
</gene>
<dbReference type="EMBL" id="LSEF01000028">
    <property type="protein sequence ID" value="OAF19079.1"/>
    <property type="molecule type" value="Genomic_DNA"/>
</dbReference>
<name>A0A176ZEV8_9BRAD</name>
<dbReference type="Proteomes" id="UP000077173">
    <property type="component" value="Unassembled WGS sequence"/>
</dbReference>
<dbReference type="AlphaFoldDB" id="A0A176ZEV8"/>